<dbReference type="InterPro" id="IPR023165">
    <property type="entry name" value="rRNA_Ade_diMease-like_C"/>
</dbReference>
<comment type="function">
    <text evidence="7">Specifically dimethylates two adjacent adenosines (A1518 and A1519) in the loop of a conserved hairpin near the 3'-end of 16S rRNA in the 30S particle. May play a critical role in biogenesis of 30S subunits.</text>
</comment>
<keyword evidence="3 7" id="KW-0489">Methyltransferase</keyword>
<keyword evidence="1 7" id="KW-0963">Cytoplasm</keyword>
<dbReference type="Pfam" id="PF00398">
    <property type="entry name" value="RrnaAD"/>
    <property type="match status" value="1"/>
</dbReference>
<dbReference type="Proteomes" id="UP000034154">
    <property type="component" value="Unassembled WGS sequence"/>
</dbReference>
<dbReference type="PANTHER" id="PTHR11727">
    <property type="entry name" value="DIMETHYLADENOSINE TRANSFERASE"/>
    <property type="match status" value="1"/>
</dbReference>
<proteinExistence type="inferred from homology"/>
<feature type="binding site" evidence="7 8">
    <location>
        <position position="105"/>
    </location>
    <ligand>
        <name>S-adenosyl-L-methionine</name>
        <dbReference type="ChEBI" id="CHEBI:59789"/>
    </ligand>
</feature>
<dbReference type="PROSITE" id="PS51689">
    <property type="entry name" value="SAM_RNA_A_N6_MT"/>
    <property type="match status" value="1"/>
</dbReference>
<evidence type="ECO:0000256" key="5">
    <source>
        <dbReference type="ARBA" id="ARBA00022691"/>
    </source>
</evidence>
<dbReference type="Gene3D" id="1.10.8.100">
    <property type="entry name" value="Ribosomal RNA adenine dimethylase-like, domain 2"/>
    <property type="match status" value="1"/>
</dbReference>
<comment type="subcellular location">
    <subcellularLocation>
        <location evidence="7">Cytoplasm</location>
    </subcellularLocation>
</comment>
<dbReference type="AlphaFoldDB" id="A0A0G1JJX6"/>
<evidence type="ECO:0000256" key="8">
    <source>
        <dbReference type="PROSITE-ProRule" id="PRU01026"/>
    </source>
</evidence>
<comment type="similarity">
    <text evidence="7">Belongs to the class I-like SAM-binding methyltransferase superfamily. rRNA adenine N(6)-methyltransferase family. RsmA subfamily.</text>
</comment>
<dbReference type="GO" id="GO:0052908">
    <property type="term" value="F:16S rRNA (adenine(1518)-N(6)/adenine(1519)-N(6))-dimethyltransferase activity"/>
    <property type="evidence" value="ECO:0007669"/>
    <property type="project" value="UniProtKB-EC"/>
</dbReference>
<dbReference type="GO" id="GO:0005829">
    <property type="term" value="C:cytosol"/>
    <property type="evidence" value="ECO:0007669"/>
    <property type="project" value="TreeGrafter"/>
</dbReference>
<dbReference type="EC" id="2.1.1.182" evidence="7"/>
<evidence type="ECO:0000256" key="2">
    <source>
        <dbReference type="ARBA" id="ARBA00022552"/>
    </source>
</evidence>
<evidence type="ECO:0000256" key="6">
    <source>
        <dbReference type="ARBA" id="ARBA00022884"/>
    </source>
</evidence>
<dbReference type="SMART" id="SM00650">
    <property type="entry name" value="rADc"/>
    <property type="match status" value="1"/>
</dbReference>
<dbReference type="Gene3D" id="3.40.50.150">
    <property type="entry name" value="Vaccinia Virus protein VP39"/>
    <property type="match status" value="1"/>
</dbReference>
<feature type="domain" description="Ribosomal RNA adenine methylase transferase N-terminal" evidence="9">
    <location>
        <begin position="17"/>
        <end position="188"/>
    </location>
</feature>
<feature type="binding site" evidence="7 8">
    <location>
        <position position="12"/>
    </location>
    <ligand>
        <name>S-adenosyl-L-methionine</name>
        <dbReference type="ChEBI" id="CHEBI:59789"/>
    </ligand>
</feature>
<organism evidence="10 11">
    <name type="scientific">Candidatus Uhrbacteria bacterium GW2011_GWF2_44_350</name>
    <dbReference type="NCBI Taxonomy" id="1619000"/>
    <lineage>
        <taxon>Bacteria</taxon>
        <taxon>Candidatus Uhriibacteriota</taxon>
    </lineage>
</organism>
<dbReference type="PROSITE" id="PS01131">
    <property type="entry name" value="RRNA_A_DIMETH"/>
    <property type="match status" value="1"/>
</dbReference>
<reference evidence="10 11" key="1">
    <citation type="journal article" date="2015" name="Nature">
        <title>rRNA introns, odd ribosomes, and small enigmatic genomes across a large radiation of phyla.</title>
        <authorList>
            <person name="Brown C.T."/>
            <person name="Hug L.A."/>
            <person name="Thomas B.C."/>
            <person name="Sharon I."/>
            <person name="Castelle C.J."/>
            <person name="Singh A."/>
            <person name="Wilkins M.J."/>
            <person name="Williams K.H."/>
            <person name="Banfield J.F."/>
        </authorList>
    </citation>
    <scope>NUCLEOTIDE SEQUENCE [LARGE SCALE GENOMIC DNA]</scope>
</reference>
<evidence type="ECO:0000313" key="11">
    <source>
        <dbReference type="Proteomes" id="UP000034154"/>
    </source>
</evidence>
<dbReference type="InterPro" id="IPR020596">
    <property type="entry name" value="rRNA_Ade_Mease_Trfase_CS"/>
</dbReference>
<dbReference type="GO" id="GO:0003723">
    <property type="term" value="F:RNA binding"/>
    <property type="evidence" value="ECO:0007669"/>
    <property type="project" value="UniProtKB-UniRule"/>
</dbReference>
<dbReference type="PANTHER" id="PTHR11727:SF7">
    <property type="entry name" value="DIMETHYLADENOSINE TRANSFERASE-RELATED"/>
    <property type="match status" value="1"/>
</dbReference>
<gene>
    <name evidence="7" type="primary">rsmA</name>
    <name evidence="7" type="synonym">ksgA</name>
    <name evidence="10" type="ORF">UW63_C0011G0014</name>
</gene>
<dbReference type="EMBL" id="LCJB01000011">
    <property type="protein sequence ID" value="KKT71683.1"/>
    <property type="molecule type" value="Genomic_DNA"/>
</dbReference>
<dbReference type="NCBIfam" id="TIGR00755">
    <property type="entry name" value="ksgA"/>
    <property type="match status" value="1"/>
</dbReference>
<dbReference type="InterPro" id="IPR011530">
    <property type="entry name" value="rRNA_adenine_dimethylase"/>
</dbReference>
<keyword evidence="4 7" id="KW-0808">Transferase</keyword>
<keyword evidence="6 7" id="KW-0694">RNA-binding</keyword>
<sequence>MMAKKSFGQNFLSDKNIIRKIVEAAEVKPGDLVLEIGPGQGSLTEGLLEVGTRVIAVELDEDLLPLLQEKFGEKIELIHGDILSEKTWQKIRPLIGQKKYSVVANIPYNITSPILETLFRAEPRPECLTLMVQREVADRLLAAPPETGVLSIACQLYATGKKVLSVSRGSFRPAPKVDSAVIKLDLRKKWLENIDPEEVLKIVKAGFSSRRKQLHGNLAKSSRCSSETTKAILKKLGLSEKARAENLSVENWVKFYGFLKENKSEED</sequence>
<evidence type="ECO:0000256" key="3">
    <source>
        <dbReference type="ARBA" id="ARBA00022603"/>
    </source>
</evidence>
<dbReference type="InterPro" id="IPR029063">
    <property type="entry name" value="SAM-dependent_MTases_sf"/>
</dbReference>
<feature type="binding site" evidence="7 8">
    <location>
        <position position="37"/>
    </location>
    <ligand>
        <name>S-adenosyl-L-methionine</name>
        <dbReference type="ChEBI" id="CHEBI:59789"/>
    </ligand>
</feature>
<dbReference type="PATRIC" id="fig|1619000.3.peg.239"/>
<feature type="binding site" evidence="7 8">
    <location>
        <position position="10"/>
    </location>
    <ligand>
        <name>S-adenosyl-L-methionine</name>
        <dbReference type="ChEBI" id="CHEBI:59789"/>
    </ligand>
</feature>
<dbReference type="InterPro" id="IPR020598">
    <property type="entry name" value="rRNA_Ade_methylase_Trfase_N"/>
</dbReference>
<dbReference type="HAMAP" id="MF_00607">
    <property type="entry name" value="16SrRNA_methyltr_A"/>
    <property type="match status" value="1"/>
</dbReference>
<keyword evidence="2 7" id="KW-0698">rRNA processing</keyword>
<accession>A0A0G1JJX6</accession>
<evidence type="ECO:0000256" key="4">
    <source>
        <dbReference type="ARBA" id="ARBA00022679"/>
    </source>
</evidence>
<comment type="caution">
    <text evidence="10">The sequence shown here is derived from an EMBL/GenBank/DDBJ whole genome shotgun (WGS) entry which is preliminary data.</text>
</comment>
<feature type="binding site" evidence="7 8">
    <location>
        <position position="58"/>
    </location>
    <ligand>
        <name>S-adenosyl-L-methionine</name>
        <dbReference type="ChEBI" id="CHEBI:59789"/>
    </ligand>
</feature>
<evidence type="ECO:0000259" key="9">
    <source>
        <dbReference type="SMART" id="SM00650"/>
    </source>
</evidence>
<keyword evidence="5 7" id="KW-0949">S-adenosyl-L-methionine</keyword>
<comment type="catalytic activity">
    <reaction evidence="7">
        <text>adenosine(1518)/adenosine(1519) in 16S rRNA + 4 S-adenosyl-L-methionine = N(6)-dimethyladenosine(1518)/N(6)-dimethyladenosine(1519) in 16S rRNA + 4 S-adenosyl-L-homocysteine + 4 H(+)</text>
        <dbReference type="Rhea" id="RHEA:19609"/>
        <dbReference type="Rhea" id="RHEA-COMP:10232"/>
        <dbReference type="Rhea" id="RHEA-COMP:10233"/>
        <dbReference type="ChEBI" id="CHEBI:15378"/>
        <dbReference type="ChEBI" id="CHEBI:57856"/>
        <dbReference type="ChEBI" id="CHEBI:59789"/>
        <dbReference type="ChEBI" id="CHEBI:74411"/>
        <dbReference type="ChEBI" id="CHEBI:74493"/>
        <dbReference type="EC" id="2.1.1.182"/>
    </reaction>
</comment>
<dbReference type="SUPFAM" id="SSF53335">
    <property type="entry name" value="S-adenosyl-L-methionine-dependent methyltransferases"/>
    <property type="match status" value="1"/>
</dbReference>
<evidence type="ECO:0000313" key="10">
    <source>
        <dbReference type="EMBL" id="KKT71683.1"/>
    </source>
</evidence>
<protein>
    <recommendedName>
        <fullName evidence="7">Ribosomal RNA small subunit methyltransferase A</fullName>
        <ecNumber evidence="7">2.1.1.182</ecNumber>
    </recommendedName>
    <alternativeName>
        <fullName evidence="7">16S rRNA (adenine(1518)-N(6)/adenine(1519)-N(6))-dimethyltransferase</fullName>
    </alternativeName>
    <alternativeName>
        <fullName evidence="7">16S rRNA dimethyladenosine transferase</fullName>
    </alternativeName>
    <alternativeName>
        <fullName evidence="7">16S rRNA dimethylase</fullName>
    </alternativeName>
    <alternativeName>
        <fullName evidence="7">S-adenosylmethionine-6-N', N'-adenosyl(rRNA) dimethyltransferase</fullName>
    </alternativeName>
</protein>
<dbReference type="InterPro" id="IPR001737">
    <property type="entry name" value="KsgA/Erm"/>
</dbReference>
<feature type="binding site" evidence="7 8">
    <location>
        <position position="81"/>
    </location>
    <ligand>
        <name>S-adenosyl-L-methionine</name>
        <dbReference type="ChEBI" id="CHEBI:59789"/>
    </ligand>
</feature>
<evidence type="ECO:0000256" key="1">
    <source>
        <dbReference type="ARBA" id="ARBA00022490"/>
    </source>
</evidence>
<evidence type="ECO:0000256" key="7">
    <source>
        <dbReference type="HAMAP-Rule" id="MF_00607"/>
    </source>
</evidence>
<name>A0A0G1JJX6_9BACT</name>